<keyword evidence="4" id="KW-1185">Reference proteome</keyword>
<dbReference type="Proteomes" id="UP001177341">
    <property type="component" value="Unassembled WGS sequence"/>
</dbReference>
<organism evidence="1 3">
    <name type="scientific">Neptunomonas phycophila</name>
    <dbReference type="NCBI Taxonomy" id="1572645"/>
    <lineage>
        <taxon>Bacteria</taxon>
        <taxon>Pseudomonadati</taxon>
        <taxon>Pseudomonadota</taxon>
        <taxon>Gammaproteobacteria</taxon>
        <taxon>Oceanospirillales</taxon>
        <taxon>Oceanospirillaceae</taxon>
        <taxon>Neptunomonas</taxon>
    </lineage>
</organism>
<dbReference type="GO" id="GO:0017168">
    <property type="term" value="F:5-oxoprolinase (ATP-hydrolyzing) activity"/>
    <property type="evidence" value="ECO:0007669"/>
    <property type="project" value="UniProtKB-EC"/>
</dbReference>
<dbReference type="EMBL" id="JAUOPG010000008">
    <property type="protein sequence ID" value="MDO6454411.1"/>
    <property type="molecule type" value="Genomic_DNA"/>
</dbReference>
<evidence type="ECO:0000313" key="2">
    <source>
        <dbReference type="EMBL" id="MDP2521994.1"/>
    </source>
</evidence>
<dbReference type="EC" id="3.5.2.9" evidence="1"/>
<dbReference type="EMBL" id="JAUYVO010000003">
    <property type="protein sequence ID" value="MDP2521994.1"/>
    <property type="molecule type" value="Genomic_DNA"/>
</dbReference>
<protein>
    <submittedName>
        <fullName evidence="1">5-oxoprolinase subunit PxpA</fullName>
        <ecNumber evidence="1">3.5.2.9</ecNumber>
    </submittedName>
</protein>
<reference evidence="1" key="1">
    <citation type="submission" date="2023-07" db="EMBL/GenBank/DDBJ databases">
        <title>Genome content predicts the carbon catabolic preferences of heterotrophic bacteria.</title>
        <authorList>
            <person name="Gralka M."/>
        </authorList>
    </citation>
    <scope>NUCLEOTIDE SEQUENCE</scope>
    <source>
        <strain evidence="2">5G01</strain>
        <strain evidence="1">I2M16</strain>
    </source>
</reference>
<gene>
    <name evidence="1" type="ORF">Q4490_12625</name>
    <name evidence="2" type="ORF">Q8W30_05355</name>
</gene>
<dbReference type="CDD" id="cd10787">
    <property type="entry name" value="LamB_YcsF_like"/>
    <property type="match status" value="1"/>
</dbReference>
<dbReference type="NCBIfam" id="NF003814">
    <property type="entry name" value="PRK05406.1-3"/>
    <property type="match status" value="1"/>
</dbReference>
<dbReference type="PANTHER" id="PTHR30292:SF0">
    <property type="entry name" value="5-OXOPROLINASE SUBUNIT A"/>
    <property type="match status" value="1"/>
</dbReference>
<evidence type="ECO:0000313" key="3">
    <source>
        <dbReference type="Proteomes" id="UP001169862"/>
    </source>
</evidence>
<dbReference type="Pfam" id="PF03746">
    <property type="entry name" value="LamB_YcsF"/>
    <property type="match status" value="1"/>
</dbReference>
<comment type="caution">
    <text evidence="1">The sequence shown here is derived from an EMBL/GenBank/DDBJ whole genome shotgun (WGS) entry which is preliminary data.</text>
</comment>
<evidence type="ECO:0000313" key="4">
    <source>
        <dbReference type="Proteomes" id="UP001177341"/>
    </source>
</evidence>
<dbReference type="RefSeq" id="WP_290036725.1">
    <property type="nucleotide sequence ID" value="NZ_CAXHZV010000030.1"/>
</dbReference>
<dbReference type="Gene3D" id="3.20.20.370">
    <property type="entry name" value="Glycoside hydrolase/deacetylase"/>
    <property type="match status" value="1"/>
</dbReference>
<dbReference type="PANTHER" id="PTHR30292">
    <property type="entry name" value="UNCHARACTERIZED PROTEIN YBGL-RELATED"/>
    <property type="match status" value="1"/>
</dbReference>
<accession>A0AAW7XL03</accession>
<proteinExistence type="predicted"/>
<dbReference type="InterPro" id="IPR011330">
    <property type="entry name" value="Glyco_hydro/deAcase_b/a-brl"/>
</dbReference>
<dbReference type="SUPFAM" id="SSF88713">
    <property type="entry name" value="Glycoside hydrolase/deacetylase"/>
    <property type="match status" value="1"/>
</dbReference>
<dbReference type="AlphaFoldDB" id="A0AAW7XL03"/>
<evidence type="ECO:0000313" key="1">
    <source>
        <dbReference type="EMBL" id="MDO6454411.1"/>
    </source>
</evidence>
<name>A0AAW7XL03_9GAMM</name>
<dbReference type="GO" id="GO:0005975">
    <property type="term" value="P:carbohydrate metabolic process"/>
    <property type="evidence" value="ECO:0007669"/>
    <property type="project" value="InterPro"/>
</dbReference>
<keyword evidence="1" id="KW-0378">Hydrolase</keyword>
<dbReference type="Proteomes" id="UP001169862">
    <property type="component" value="Unassembled WGS sequence"/>
</dbReference>
<dbReference type="InterPro" id="IPR005501">
    <property type="entry name" value="LamB/YcsF/PxpA-like"/>
</dbReference>
<sequence length="250" mass="27574">MKLNCDMGEAFGNWTMGLDEQIMPFVDQANIACGFHASDPLTMSKTVALAKQHNVTIGAHPAYPDLVGFGRRNMDIAPEELKAIIQYQVAALQGICAAQGVKVTYVKPHGALYNTMMKDFGVLETVMQSVSELDSSLVLMVMAVPEADEVKMLAQKYQLTLWFEAFSDRLYTDEGRLTPRKQPNAVHQSFDRIEQQVVELSEQGTLTTETGKHLAVHADTICVHGDGAHALEAVKRIRTVVNDVAGRLRN</sequence>
<dbReference type="NCBIfam" id="NF003816">
    <property type="entry name" value="PRK05406.1-5"/>
    <property type="match status" value="1"/>
</dbReference>